<proteinExistence type="predicted"/>
<evidence type="ECO:0000313" key="2">
    <source>
        <dbReference type="Proteomes" id="UP001480082"/>
    </source>
</evidence>
<accession>A0ACC6T078</accession>
<protein>
    <submittedName>
        <fullName evidence="1">Uncharacterized protein</fullName>
    </submittedName>
</protein>
<evidence type="ECO:0000313" key="1">
    <source>
        <dbReference type="EMBL" id="MER9285448.1"/>
    </source>
</evidence>
<reference evidence="1 2" key="1">
    <citation type="journal article" date="2024" name="Proc. Natl. Acad. Sci. U.S.A.">
        <title>The evolutionary genomics of adaptation to stress in wild rhizobium bacteria.</title>
        <authorList>
            <person name="Kehlet-Delgado H."/>
            <person name="Montoya A.P."/>
            <person name="Jensen K.T."/>
            <person name="Wendlandt C.E."/>
            <person name="Dexheimer C."/>
            <person name="Roberts M."/>
            <person name="Torres Martinez L."/>
            <person name="Friesen M.L."/>
            <person name="Griffitts J.S."/>
            <person name="Porter S.S."/>
        </authorList>
    </citation>
    <scope>NUCLEOTIDE SEQUENCE [LARGE SCALE GENOMIC DNA]</scope>
    <source>
        <strain evidence="1 2">M0468</strain>
    </source>
</reference>
<keyword evidence="2" id="KW-1185">Reference proteome</keyword>
<gene>
    <name evidence="1" type="ORF">NKI81_15965</name>
</gene>
<comment type="caution">
    <text evidence="1">The sequence shown here is derived from an EMBL/GenBank/DDBJ whole genome shotgun (WGS) entry which is preliminary data.</text>
</comment>
<sequence length="631" mass="69359">MTLEQALKLLGTSRVIWIDDHFNDTAALLADMLWQNIETTKQCDFLELRDVVAAFEFNAEDALVAMRQILADADQGRRDEIRQEFLKRQQVIDRDPTEELTTDAIERACKLLGVLKADRWSFDGVDARLEELSGAGDEAVSYIIDLKDSAGGKDDTRGLDIVVALHRLGSKGTAFILTHDATEEDEAGTEKRLLDRLEAEVAKAIALCVVSKHRIAGDSETDAVEEALRVAIKRAGLRRSVHEVLVRAREEVAVSFSHAASSLLRIAPEQLDSHVVDQAYREGVSELHVIERALTGFISQQIRKMFGTDDAVLKASERLRDLREIPLVAAGSVAGPELAAFSKAEVWESDSLINAALTPIACGDVFQVDTTEPTAKSAKSRRFVLLGQPCDIALRPGGTRDGTVATFVEVIETDVKSVGKEKEYTLPVTIDGKYQVCDFRSSATVLLSILDLASFRKDGRISYEEGQERPNGLLPGLKSIYSTRTQQYGALIAAGKASAEAIREFKTAQKAAAKAAKEAGQAAQALSKPKALDGMAFQRELMLTFAAPEEFKYVEAGIFEEAVKIKENRVVVLDRPARVTWRMRRVGRIRSPYADALLDRMVGVINRRAFDLDFMKSSAQTPAANEPVPAE</sequence>
<name>A0ACC6T078_9HYPH</name>
<organism evidence="1 2">
    <name type="scientific">Mesorhizobium australicum</name>
    <dbReference type="NCBI Taxonomy" id="536018"/>
    <lineage>
        <taxon>Bacteria</taxon>
        <taxon>Pseudomonadati</taxon>
        <taxon>Pseudomonadota</taxon>
        <taxon>Alphaproteobacteria</taxon>
        <taxon>Hyphomicrobiales</taxon>
        <taxon>Phyllobacteriaceae</taxon>
        <taxon>Mesorhizobium</taxon>
    </lineage>
</organism>
<dbReference type="Proteomes" id="UP001480082">
    <property type="component" value="Unassembled WGS sequence"/>
</dbReference>
<dbReference type="EMBL" id="JAMYRI010000008">
    <property type="protein sequence ID" value="MER9285448.1"/>
    <property type="molecule type" value="Genomic_DNA"/>
</dbReference>